<reference evidence="2 3" key="1">
    <citation type="journal article" date="2022" name="Nat. Genet.">
        <title>Improved pea reference genome and pan-genome highlight genomic features and evolutionary characteristics.</title>
        <authorList>
            <person name="Yang T."/>
            <person name="Liu R."/>
            <person name="Luo Y."/>
            <person name="Hu S."/>
            <person name="Wang D."/>
            <person name="Wang C."/>
            <person name="Pandey M.K."/>
            <person name="Ge S."/>
            <person name="Xu Q."/>
            <person name="Li N."/>
            <person name="Li G."/>
            <person name="Huang Y."/>
            <person name="Saxena R.K."/>
            <person name="Ji Y."/>
            <person name="Li M."/>
            <person name="Yan X."/>
            <person name="He Y."/>
            <person name="Liu Y."/>
            <person name="Wang X."/>
            <person name="Xiang C."/>
            <person name="Varshney R.K."/>
            <person name="Ding H."/>
            <person name="Gao S."/>
            <person name="Zong X."/>
        </authorList>
    </citation>
    <scope>NUCLEOTIDE SEQUENCE [LARGE SCALE GENOMIC DNA]</scope>
    <source>
        <strain evidence="2 3">cv. Zhongwan 6</strain>
    </source>
</reference>
<dbReference type="EMBL" id="JAMSHJ010000005">
    <property type="protein sequence ID" value="KAI5407876.1"/>
    <property type="molecule type" value="Genomic_DNA"/>
</dbReference>
<evidence type="ECO:0000313" key="2">
    <source>
        <dbReference type="EMBL" id="KAI5407876.1"/>
    </source>
</evidence>
<dbReference type="PANTHER" id="PTHR12654">
    <property type="entry name" value="BILE ACID BETA-GLUCOSIDASE-RELATED"/>
    <property type="match status" value="1"/>
</dbReference>
<comment type="caution">
    <text evidence="2">The sequence shown here is derived from an EMBL/GenBank/DDBJ whole genome shotgun (WGS) entry which is preliminary data.</text>
</comment>
<dbReference type="PANTHER" id="PTHR12654:SF3">
    <property type="entry name" value="NON-LYSOSOMAL GLUCOSYLCERAMIDASE"/>
    <property type="match status" value="1"/>
</dbReference>
<dbReference type="Gramene" id="Psat05G0393200-T1">
    <property type="protein sequence ID" value="KAI5407876.1"/>
    <property type="gene ID" value="KIW84_053932"/>
</dbReference>
<dbReference type="InterPro" id="IPR052566">
    <property type="entry name" value="Non-lysos_glucosylceramidase"/>
</dbReference>
<name>A0A9D4WSZ2_PEA</name>
<protein>
    <recommendedName>
        <fullName evidence="1">Glycosyl-hydrolase family 116 N-terminal domain-containing protein</fullName>
    </recommendedName>
</protein>
<evidence type="ECO:0000313" key="3">
    <source>
        <dbReference type="Proteomes" id="UP001058974"/>
    </source>
</evidence>
<proteinExistence type="predicted"/>
<accession>A0A9D4WSZ2</accession>
<organism evidence="2 3">
    <name type="scientific">Pisum sativum</name>
    <name type="common">Garden pea</name>
    <name type="synonym">Lathyrus oleraceus</name>
    <dbReference type="NCBI Taxonomy" id="3888"/>
    <lineage>
        <taxon>Eukaryota</taxon>
        <taxon>Viridiplantae</taxon>
        <taxon>Streptophyta</taxon>
        <taxon>Embryophyta</taxon>
        <taxon>Tracheophyta</taxon>
        <taxon>Spermatophyta</taxon>
        <taxon>Magnoliopsida</taxon>
        <taxon>eudicotyledons</taxon>
        <taxon>Gunneridae</taxon>
        <taxon>Pentapetalae</taxon>
        <taxon>rosids</taxon>
        <taxon>fabids</taxon>
        <taxon>Fabales</taxon>
        <taxon>Fabaceae</taxon>
        <taxon>Papilionoideae</taxon>
        <taxon>50 kb inversion clade</taxon>
        <taxon>NPAAA clade</taxon>
        <taxon>Hologalegina</taxon>
        <taxon>IRL clade</taxon>
        <taxon>Fabeae</taxon>
        <taxon>Lathyrus</taxon>
    </lineage>
</organism>
<dbReference type="Proteomes" id="UP001058974">
    <property type="component" value="Chromosome 5"/>
</dbReference>
<evidence type="ECO:0000259" key="1">
    <source>
        <dbReference type="Pfam" id="PF12215"/>
    </source>
</evidence>
<dbReference type="GO" id="GO:0008422">
    <property type="term" value="F:beta-glucosidase activity"/>
    <property type="evidence" value="ECO:0007669"/>
    <property type="project" value="TreeGrafter"/>
</dbReference>
<dbReference type="Pfam" id="PF12215">
    <property type="entry name" value="Glyco_hydr_116N"/>
    <property type="match status" value="1"/>
</dbReference>
<keyword evidence="3" id="KW-1185">Reference proteome</keyword>
<gene>
    <name evidence="2" type="ORF">KIW84_053932</name>
</gene>
<dbReference type="InterPro" id="IPR024462">
    <property type="entry name" value="GH116_N"/>
</dbReference>
<dbReference type="AlphaFoldDB" id="A0A9D4WSZ2"/>
<sequence length="166" mass="18887">MFTEKMLQNGDPPQLTWKRKLNNQPNLPSDFVLPIKDIIHLAPTGYRLCTTFVKKKPKERLDSYKVISAKDIWNEVKQHMPFDHLNPTETSGPSEPGSSIGAAIAATVTFSLAWDNPEVKFLRGRVYNRRYTKFYGTKGDAATEIKDAATEMPVLLRNTSAIYKLW</sequence>
<feature type="domain" description="Glycosyl-hydrolase family 116 N-terminal" evidence="1">
    <location>
        <begin position="65"/>
        <end position="150"/>
    </location>
</feature>